<evidence type="ECO:0000256" key="3">
    <source>
        <dbReference type="ARBA" id="ARBA00022777"/>
    </source>
</evidence>
<dbReference type="RefSeq" id="WP_072358375.1">
    <property type="nucleotide sequence ID" value="NZ_CP139972.1"/>
</dbReference>
<dbReference type="Pfam" id="PF03976">
    <property type="entry name" value="PPK2"/>
    <property type="match status" value="1"/>
</dbReference>
<evidence type="ECO:0000313" key="8">
    <source>
        <dbReference type="Proteomes" id="UP001326715"/>
    </source>
</evidence>
<dbReference type="PANTHER" id="PTHR34383">
    <property type="entry name" value="POLYPHOSPHATE:AMP PHOSPHOTRANSFERASE-RELATED"/>
    <property type="match status" value="1"/>
</dbReference>
<dbReference type="EMBL" id="FPIZ01000004">
    <property type="protein sequence ID" value="SFW37994.1"/>
    <property type="molecule type" value="Genomic_DNA"/>
</dbReference>
<dbReference type="PANTHER" id="PTHR34383:SF3">
    <property type="entry name" value="POLYPHOSPHATE:AMP PHOSPHOTRANSFERASE"/>
    <property type="match status" value="1"/>
</dbReference>
<evidence type="ECO:0000256" key="1">
    <source>
        <dbReference type="ARBA" id="ARBA00009924"/>
    </source>
</evidence>
<dbReference type="OrthoDB" id="9775224at2"/>
<protein>
    <submittedName>
        <fullName evidence="6">PPK2 family polyphosphate kinase</fullName>
    </submittedName>
    <submittedName>
        <fullName evidence="5">Polyphosphate:nucleotide phosphotransferase, PPK2 family</fullName>
    </submittedName>
</protein>
<reference evidence="6 8" key="2">
    <citation type="submission" date="2023-11" db="EMBL/GenBank/DDBJ databases">
        <title>MicrobeMod: A computational toolkit for identifying prokaryotic methylation and restriction-modification with nanopore sequencing.</title>
        <authorList>
            <person name="Crits-Christoph A."/>
            <person name="Kang S.C."/>
            <person name="Lee H."/>
            <person name="Ostrov N."/>
        </authorList>
    </citation>
    <scope>NUCLEOTIDE SEQUENCE [LARGE SCALE GENOMIC DNA]</scope>
    <source>
        <strain evidence="6 8">ATCC 23090</strain>
    </source>
</reference>
<dbReference type="Gene3D" id="3.40.50.300">
    <property type="entry name" value="P-loop containing nucleotide triphosphate hydrolases"/>
    <property type="match status" value="1"/>
</dbReference>
<dbReference type="Proteomes" id="UP000183788">
    <property type="component" value="Unassembled WGS sequence"/>
</dbReference>
<sequence>MSKIKLADINTTAPKKLDKDKTKALTEQIRAELDELQNLLYAEHKHAILIVLQGMDASGKDGAIRSVMSTMNPEGVNVKAFKVPTEQEQDHDFLWRVHQHAPPKGMIMVFNRSHYEEVLVQRVHKWVNDKVIMKRMSAINDFERLLTAHGNTTILKFYLHISAEEQAERLQERTTNPKKMWKYNKGDLIEAKFWKKYRKAYEDIFEHCNEVPWIIVPADDNWYKEYVVAKTLKDTLLGLKMKYPELKD</sequence>
<accession>A0A1K1NR60</accession>
<proteinExistence type="inferred from homology"/>
<keyword evidence="3 6" id="KW-0418">Kinase</keyword>
<organism evidence="5 7">
    <name type="scientific">Chitinophaga sancti</name>
    <dbReference type="NCBI Taxonomy" id="1004"/>
    <lineage>
        <taxon>Bacteria</taxon>
        <taxon>Pseudomonadati</taxon>
        <taxon>Bacteroidota</taxon>
        <taxon>Chitinophagia</taxon>
        <taxon>Chitinophagales</taxon>
        <taxon>Chitinophagaceae</taxon>
        <taxon>Chitinophaga</taxon>
    </lineage>
</organism>
<dbReference type="GO" id="GO:0006797">
    <property type="term" value="P:polyphosphate metabolic process"/>
    <property type="evidence" value="ECO:0007669"/>
    <property type="project" value="InterPro"/>
</dbReference>
<keyword evidence="2 5" id="KW-0808">Transferase</keyword>
<dbReference type="InterPro" id="IPR016898">
    <property type="entry name" value="Polyphosphate_phosphotransfera"/>
</dbReference>
<comment type="similarity">
    <text evidence="1">Belongs to the polyphosphate kinase 2 (PPK2) family. Class I subfamily.</text>
</comment>
<gene>
    <name evidence="5" type="ORF">SAMN05661012_01430</name>
    <name evidence="6" type="ORF">SR876_22670</name>
</gene>
<evidence type="ECO:0000313" key="6">
    <source>
        <dbReference type="EMBL" id="WQG87736.1"/>
    </source>
</evidence>
<dbReference type="EMBL" id="CP140154">
    <property type="protein sequence ID" value="WQG87736.1"/>
    <property type="molecule type" value="Genomic_DNA"/>
</dbReference>
<dbReference type="STRING" id="1004.SAMN05661012_01430"/>
<evidence type="ECO:0000313" key="5">
    <source>
        <dbReference type="EMBL" id="SFW37994.1"/>
    </source>
</evidence>
<reference evidence="5 7" key="1">
    <citation type="submission" date="2016-11" db="EMBL/GenBank/DDBJ databases">
        <authorList>
            <person name="Jaros S."/>
            <person name="Januszkiewicz K."/>
            <person name="Wedrychowicz H."/>
        </authorList>
    </citation>
    <scope>NUCLEOTIDE SEQUENCE [LARGE SCALE GENOMIC DNA]</scope>
    <source>
        <strain evidence="5 7">DSM 784</strain>
    </source>
</reference>
<feature type="domain" description="Polyphosphate kinase-2-related" evidence="4">
    <location>
        <begin position="16"/>
        <end position="236"/>
    </location>
</feature>
<name>A0A1K1NR60_9BACT</name>
<dbReference type="PIRSF" id="PIRSF028756">
    <property type="entry name" value="PPK2_prd"/>
    <property type="match status" value="1"/>
</dbReference>
<dbReference type="AlphaFoldDB" id="A0A1K1NR60"/>
<dbReference type="NCBIfam" id="TIGR03709">
    <property type="entry name" value="PPK2_rel_1"/>
    <property type="match status" value="1"/>
</dbReference>
<keyword evidence="8" id="KW-1185">Reference proteome</keyword>
<dbReference type="Proteomes" id="UP001326715">
    <property type="component" value="Chromosome"/>
</dbReference>
<dbReference type="InterPro" id="IPR022300">
    <property type="entry name" value="PPK2-rel_1"/>
</dbReference>
<dbReference type="GO" id="GO:0008976">
    <property type="term" value="F:polyphosphate kinase activity"/>
    <property type="evidence" value="ECO:0007669"/>
    <property type="project" value="InterPro"/>
</dbReference>
<dbReference type="InterPro" id="IPR027417">
    <property type="entry name" value="P-loop_NTPase"/>
</dbReference>
<dbReference type="SUPFAM" id="SSF52540">
    <property type="entry name" value="P-loop containing nucleoside triphosphate hydrolases"/>
    <property type="match status" value="1"/>
</dbReference>
<evidence type="ECO:0000313" key="7">
    <source>
        <dbReference type="Proteomes" id="UP000183788"/>
    </source>
</evidence>
<dbReference type="InterPro" id="IPR022488">
    <property type="entry name" value="PPK2-related"/>
</dbReference>
<evidence type="ECO:0000256" key="2">
    <source>
        <dbReference type="ARBA" id="ARBA00022679"/>
    </source>
</evidence>
<evidence type="ECO:0000259" key="4">
    <source>
        <dbReference type="Pfam" id="PF03976"/>
    </source>
</evidence>